<dbReference type="InterPro" id="IPR046787">
    <property type="entry name" value="DnaT_2"/>
</dbReference>
<gene>
    <name evidence="1" type="ORF">BV394_01980</name>
</gene>
<organism evidence="1 2">
    <name type="scientific">Brevirhabdus pacifica</name>
    <dbReference type="NCBI Taxonomy" id="1267768"/>
    <lineage>
        <taxon>Bacteria</taxon>
        <taxon>Pseudomonadati</taxon>
        <taxon>Pseudomonadota</taxon>
        <taxon>Alphaproteobacteria</taxon>
        <taxon>Rhodobacterales</taxon>
        <taxon>Paracoccaceae</taxon>
        <taxon>Brevirhabdus</taxon>
    </lineage>
</organism>
<sequence length="163" mass="17362">MALDTTVGGASSDSYDTLAAYQAYGSDMGWTLAADAANEANLRRAAQVIDRQYAFKGYRASSTQALQWPRDINDLIEGYAVSSTTIPQAIIYAQFEMAYLIQNGADPFATIAGVVASTRSKAGPVETETTYQGGKGRASYVAISGLLAPYLTQGRGQRPMVRG</sequence>
<name>A0A1U7DF67_9RHOB</name>
<dbReference type="STRING" id="1267768.BV394_01980"/>
<reference evidence="1 2" key="1">
    <citation type="submission" date="2017-01" db="EMBL/GenBank/DDBJ databases">
        <title>Genomic analysis of Xuhuaishuia manganoxidans DY6-4.</title>
        <authorList>
            <person name="Wang X."/>
        </authorList>
    </citation>
    <scope>NUCLEOTIDE SEQUENCE [LARGE SCALE GENOMIC DNA]</scope>
    <source>
        <strain evidence="1 2">DY6-4</strain>
    </source>
</reference>
<evidence type="ECO:0000313" key="1">
    <source>
        <dbReference type="EMBL" id="APX88650.1"/>
    </source>
</evidence>
<dbReference type="EMBL" id="CP019124">
    <property type="protein sequence ID" value="APX88650.1"/>
    <property type="molecule type" value="Genomic_DNA"/>
</dbReference>
<accession>A0A2M9DGN6</accession>
<dbReference type="RefSeq" id="WP_076978674.1">
    <property type="nucleotide sequence ID" value="NZ_CP019124.1"/>
</dbReference>
<dbReference type="AlphaFoldDB" id="A0A1U7DF67"/>
<proteinExistence type="predicted"/>
<dbReference type="Pfam" id="PF20557">
    <property type="entry name" value="DnaT_2"/>
    <property type="match status" value="1"/>
</dbReference>
<protein>
    <submittedName>
        <fullName evidence="1">Uncharacterized protein</fullName>
    </submittedName>
</protein>
<dbReference type="OrthoDB" id="980409at2"/>
<dbReference type="Proteomes" id="UP000187266">
    <property type="component" value="Chromosome"/>
</dbReference>
<accession>A0A1U7DF67</accession>
<evidence type="ECO:0000313" key="2">
    <source>
        <dbReference type="Proteomes" id="UP000187266"/>
    </source>
</evidence>
<keyword evidence="2" id="KW-1185">Reference proteome</keyword>